<evidence type="ECO:0000259" key="1">
    <source>
        <dbReference type="Pfam" id="PF13524"/>
    </source>
</evidence>
<name>A0A1H3GJQ3_9FIRM</name>
<dbReference type="SUPFAM" id="SSF53756">
    <property type="entry name" value="UDP-Glycosyltransferase/glycogen phosphorylase"/>
    <property type="match status" value="1"/>
</dbReference>
<keyword evidence="3" id="KW-1185">Reference proteome</keyword>
<dbReference type="Proteomes" id="UP000183918">
    <property type="component" value="Unassembled WGS sequence"/>
</dbReference>
<protein>
    <submittedName>
        <fullName evidence="2">Spore maturation protein CgeB</fullName>
    </submittedName>
</protein>
<accession>A0A1H3GJQ3</accession>
<dbReference type="RefSeq" id="WP_074716017.1">
    <property type="nucleotide sequence ID" value="NZ_FNPG01000006.1"/>
</dbReference>
<dbReference type="EMBL" id="FNPG01000006">
    <property type="protein sequence ID" value="SDY02744.1"/>
    <property type="molecule type" value="Genomic_DNA"/>
</dbReference>
<sequence>MNILFLDWMCYAKEGTIRALKKMNNEVFEFMHKDYQEDKSEAFDREIDSFCKQNNIDICFSFNFYPILADYCYKNNMKYVSFVYDCPYVLLYSYQLKYPTNYVFLFDSYQYRELYEGGLENVYYMILPTDPDVIDEELKSDYDEEKLVSDISFMGQLYDEQHNYYDMIQQKNNEFLNGYMDAVVAAQEKIYGYSFVKQVLTPEIIEMLEKELKYGTPRGAFDLEYIYENYVINRKITQKERRRILERVGKEFPQKCKLFTWEKDTIISGIKNMGVAFYETEMNLAFYLSKINLNITLRSIKNGIPLRCMDIMGSEGFLLTNYQKDMYDFFEEGKDFVMYEDDDDLVNKIKYYLANEEERKEIAKNARKKIRENYTFDHIMNEIMDIVKK</sequence>
<dbReference type="OrthoDB" id="7019976at2"/>
<evidence type="ECO:0000313" key="3">
    <source>
        <dbReference type="Proteomes" id="UP000183918"/>
    </source>
</evidence>
<dbReference type="InterPro" id="IPR055259">
    <property type="entry name" value="YkvP/CgeB_Glyco_trans-like"/>
</dbReference>
<organism evidence="2 3">
    <name type="scientific">Lachnobacterium bovis DSM 14045</name>
    <dbReference type="NCBI Taxonomy" id="1122142"/>
    <lineage>
        <taxon>Bacteria</taxon>
        <taxon>Bacillati</taxon>
        <taxon>Bacillota</taxon>
        <taxon>Clostridia</taxon>
        <taxon>Lachnospirales</taxon>
        <taxon>Lachnospiraceae</taxon>
        <taxon>Lachnobacterium</taxon>
    </lineage>
</organism>
<gene>
    <name evidence="2" type="ORF">SAMN02910414_00583</name>
</gene>
<dbReference type="Pfam" id="PF13524">
    <property type="entry name" value="Glyco_trans_1_2"/>
    <property type="match status" value="1"/>
</dbReference>
<feature type="domain" description="Spore protein YkvP/CgeB glycosyl transferase-like" evidence="1">
    <location>
        <begin position="260"/>
        <end position="385"/>
    </location>
</feature>
<dbReference type="Gene3D" id="3.40.50.2000">
    <property type="entry name" value="Glycogen Phosphorylase B"/>
    <property type="match status" value="1"/>
</dbReference>
<evidence type="ECO:0000313" key="2">
    <source>
        <dbReference type="EMBL" id="SDY02744.1"/>
    </source>
</evidence>
<dbReference type="STRING" id="1122142.SAMN02910414_00583"/>
<dbReference type="AlphaFoldDB" id="A0A1H3GJQ3"/>
<proteinExistence type="predicted"/>
<reference evidence="2 3" key="1">
    <citation type="submission" date="2016-10" db="EMBL/GenBank/DDBJ databases">
        <authorList>
            <person name="de Groot N.N."/>
        </authorList>
    </citation>
    <scope>NUCLEOTIDE SEQUENCE [LARGE SCALE GENOMIC DNA]</scope>
    <source>
        <strain evidence="2 3">DSM 14045</strain>
    </source>
</reference>